<evidence type="ECO:0000313" key="2">
    <source>
        <dbReference type="EMBL" id="SVC53015.1"/>
    </source>
</evidence>
<feature type="domain" description="Dipeptidylpeptidase IV N-terminal" evidence="1">
    <location>
        <begin position="119"/>
        <end position="342"/>
    </location>
</feature>
<reference evidence="2" key="1">
    <citation type="submission" date="2018-05" db="EMBL/GenBank/DDBJ databases">
        <authorList>
            <person name="Lanie J.A."/>
            <person name="Ng W.-L."/>
            <person name="Kazmierczak K.M."/>
            <person name="Andrzejewski T.M."/>
            <person name="Davidsen T.M."/>
            <person name="Wayne K.J."/>
            <person name="Tettelin H."/>
            <person name="Glass J.I."/>
            <person name="Rusch D."/>
            <person name="Podicherti R."/>
            <person name="Tsui H.-C.T."/>
            <person name="Winkler M.E."/>
        </authorList>
    </citation>
    <scope>NUCLEOTIDE SEQUENCE</scope>
</reference>
<evidence type="ECO:0000259" key="1">
    <source>
        <dbReference type="Pfam" id="PF00930"/>
    </source>
</evidence>
<dbReference type="EMBL" id="UINC01096266">
    <property type="protein sequence ID" value="SVC53015.1"/>
    <property type="molecule type" value="Genomic_DNA"/>
</dbReference>
<gene>
    <name evidence="2" type="ORF">METZ01_LOCUS305869</name>
</gene>
<organism evidence="2">
    <name type="scientific">marine metagenome</name>
    <dbReference type="NCBI Taxonomy" id="408172"/>
    <lineage>
        <taxon>unclassified sequences</taxon>
        <taxon>metagenomes</taxon>
        <taxon>ecological metagenomes</taxon>
    </lineage>
</organism>
<dbReference type="PANTHER" id="PTHR11731:SF193">
    <property type="entry name" value="DIPEPTIDYL PEPTIDASE 9"/>
    <property type="match status" value="1"/>
</dbReference>
<feature type="non-terminal residue" evidence="2">
    <location>
        <position position="347"/>
    </location>
</feature>
<proteinExistence type="predicted"/>
<name>A0A382MY07_9ZZZZ</name>
<dbReference type="GO" id="GO:0008239">
    <property type="term" value="F:dipeptidyl-peptidase activity"/>
    <property type="evidence" value="ECO:0007669"/>
    <property type="project" value="TreeGrafter"/>
</dbReference>
<dbReference type="Gene3D" id="2.140.10.30">
    <property type="entry name" value="Dipeptidylpeptidase IV, N-terminal domain"/>
    <property type="match status" value="1"/>
</dbReference>
<dbReference type="SUPFAM" id="SSF82171">
    <property type="entry name" value="DPP6 N-terminal domain-like"/>
    <property type="match status" value="1"/>
</dbReference>
<accession>A0A382MY07</accession>
<sequence>MKDSVQKLTFKEVATYPRPGSSTPTNFKFLPDGKTLTFLQSEQNGLTQSLWSYDLASGTKKVIAGPKKMDNPANLEEELQRERTRERNLGVTSYQVAGENTQVVLFIPGQPARLLKNDKETVEIPSLGTAIAPRINQSGTQIAYVKENNLWVMSLSDQQSTRLTHDGEPAFTNGLADFISQEEFSQPNGFWWSPDGSKIAFIQADSRHIENFPIVHLGNETISTEHHRYPFAGEENPKLRLGIINLVNNQTKWLDLDQETDFYIPRIAWRKDEMLGVLVLSRDQTSLKFHLFDPETGTAIHTLSEQGTPWLNIGQFDFLDDGNLLWSSERSGFRHLYLYDKEFSLLN</sequence>
<dbReference type="AlphaFoldDB" id="A0A382MY07"/>
<dbReference type="InterPro" id="IPR050278">
    <property type="entry name" value="Serine_Prot_S9B/DPPIV"/>
</dbReference>
<dbReference type="PANTHER" id="PTHR11731">
    <property type="entry name" value="PROTEASE FAMILY S9B,C DIPEPTIDYL-PEPTIDASE IV-RELATED"/>
    <property type="match status" value="1"/>
</dbReference>
<protein>
    <recommendedName>
        <fullName evidence="1">Dipeptidylpeptidase IV N-terminal domain-containing protein</fullName>
    </recommendedName>
</protein>
<dbReference type="Pfam" id="PF00930">
    <property type="entry name" value="DPPIV_N"/>
    <property type="match status" value="1"/>
</dbReference>
<dbReference type="GO" id="GO:0006508">
    <property type="term" value="P:proteolysis"/>
    <property type="evidence" value="ECO:0007669"/>
    <property type="project" value="InterPro"/>
</dbReference>
<dbReference type="InterPro" id="IPR002469">
    <property type="entry name" value="Peptidase_S9B_N"/>
</dbReference>